<dbReference type="InterPro" id="IPR001647">
    <property type="entry name" value="HTH_TetR"/>
</dbReference>
<evidence type="ECO:0000256" key="4">
    <source>
        <dbReference type="PROSITE-ProRule" id="PRU00335"/>
    </source>
</evidence>
<evidence type="ECO:0000313" key="6">
    <source>
        <dbReference type="EMBL" id="OSM06177.1"/>
    </source>
</evidence>
<dbReference type="Pfam" id="PF00440">
    <property type="entry name" value="TetR_N"/>
    <property type="match status" value="1"/>
</dbReference>
<dbReference type="PRINTS" id="PR00455">
    <property type="entry name" value="HTHTETR"/>
</dbReference>
<dbReference type="Pfam" id="PF16925">
    <property type="entry name" value="TetR_C_13"/>
    <property type="match status" value="1"/>
</dbReference>
<dbReference type="OrthoDB" id="8478851at2"/>
<dbReference type="InterPro" id="IPR009057">
    <property type="entry name" value="Homeodomain-like_sf"/>
</dbReference>
<dbReference type="RefSeq" id="WP_158089329.1">
    <property type="nucleotide sequence ID" value="NZ_LVJN01000016.1"/>
</dbReference>
<keyword evidence="7" id="KW-1185">Reference proteome</keyword>
<feature type="DNA-binding region" description="H-T-H motif" evidence="4">
    <location>
        <begin position="40"/>
        <end position="59"/>
    </location>
</feature>
<dbReference type="SUPFAM" id="SSF48498">
    <property type="entry name" value="Tetracyclin repressor-like, C-terminal domain"/>
    <property type="match status" value="1"/>
</dbReference>
<comment type="caution">
    <text evidence="6">The sequence shown here is derived from an EMBL/GenBank/DDBJ whole genome shotgun (WGS) entry which is preliminary data.</text>
</comment>
<evidence type="ECO:0000259" key="5">
    <source>
        <dbReference type="PROSITE" id="PS50977"/>
    </source>
</evidence>
<feature type="domain" description="HTH tetR-type" evidence="5">
    <location>
        <begin position="17"/>
        <end position="77"/>
    </location>
</feature>
<dbReference type="PANTHER" id="PTHR47506">
    <property type="entry name" value="TRANSCRIPTIONAL REGULATORY PROTEIN"/>
    <property type="match status" value="1"/>
</dbReference>
<proteinExistence type="predicted"/>
<dbReference type="PANTHER" id="PTHR47506:SF1">
    <property type="entry name" value="HTH-TYPE TRANSCRIPTIONAL REGULATOR YJDC"/>
    <property type="match status" value="1"/>
</dbReference>
<accession>A0A1Y2K786</accession>
<dbReference type="Proteomes" id="UP000194003">
    <property type="component" value="Unassembled WGS sequence"/>
</dbReference>
<evidence type="ECO:0000256" key="2">
    <source>
        <dbReference type="ARBA" id="ARBA00023125"/>
    </source>
</evidence>
<dbReference type="PROSITE" id="PS50977">
    <property type="entry name" value="HTH_TETR_2"/>
    <property type="match status" value="1"/>
</dbReference>
<dbReference type="GO" id="GO:0003677">
    <property type="term" value="F:DNA binding"/>
    <property type="evidence" value="ECO:0007669"/>
    <property type="project" value="UniProtKB-UniRule"/>
</dbReference>
<organism evidence="6 7">
    <name type="scientific">Magnetofaba australis IT-1</name>
    <dbReference type="NCBI Taxonomy" id="1434232"/>
    <lineage>
        <taxon>Bacteria</taxon>
        <taxon>Pseudomonadati</taxon>
        <taxon>Pseudomonadota</taxon>
        <taxon>Magnetococcia</taxon>
        <taxon>Magnetococcales</taxon>
        <taxon>Magnetococcaceae</taxon>
        <taxon>Magnetofaba</taxon>
    </lineage>
</organism>
<gene>
    <name evidence="6" type="ORF">MAIT1_01149</name>
</gene>
<dbReference type="EMBL" id="LVJN01000016">
    <property type="protein sequence ID" value="OSM06177.1"/>
    <property type="molecule type" value="Genomic_DNA"/>
</dbReference>
<dbReference type="AlphaFoldDB" id="A0A1Y2K786"/>
<keyword evidence="2 4" id="KW-0238">DNA-binding</keyword>
<dbReference type="SUPFAM" id="SSF46689">
    <property type="entry name" value="Homeodomain-like"/>
    <property type="match status" value="1"/>
</dbReference>
<dbReference type="InterPro" id="IPR011075">
    <property type="entry name" value="TetR_C"/>
</dbReference>
<keyword evidence="1" id="KW-0805">Transcription regulation</keyword>
<sequence>MTTTADDAGKRFSPKAIITREKILAAAMDLFYVNGYHATGVDRIIAHAHVSKGNFFHHFSNKAELAIAVLDWYKERAIRELGIRMPHETDTPAVELMNLLRGMARRSANYGGECDIRGCIFGNFALELSVENEEIRRRIQAAFDDFRSLIRGYLDRAVQLGALRNDWDLEVTSTVILSLVEGALLLDKTAQRPRDVLTVLDYIEGMLRDHAAPTA</sequence>
<dbReference type="InterPro" id="IPR036271">
    <property type="entry name" value="Tet_transcr_reg_TetR-rel_C_sf"/>
</dbReference>
<dbReference type="Gene3D" id="1.10.357.10">
    <property type="entry name" value="Tetracycline Repressor, domain 2"/>
    <property type="match status" value="1"/>
</dbReference>
<dbReference type="STRING" id="1434232.MAIT1_01149"/>
<name>A0A1Y2K786_9PROT</name>
<evidence type="ECO:0000256" key="3">
    <source>
        <dbReference type="ARBA" id="ARBA00023163"/>
    </source>
</evidence>
<keyword evidence="3" id="KW-0804">Transcription</keyword>
<evidence type="ECO:0000313" key="7">
    <source>
        <dbReference type="Proteomes" id="UP000194003"/>
    </source>
</evidence>
<evidence type="ECO:0000256" key="1">
    <source>
        <dbReference type="ARBA" id="ARBA00023015"/>
    </source>
</evidence>
<protein>
    <submittedName>
        <fullName evidence="6">Putative TetR family transcriptional regulator</fullName>
    </submittedName>
</protein>
<reference evidence="6 7" key="1">
    <citation type="journal article" date="2016" name="BMC Genomics">
        <title>Combined genomic and structural analyses of a cultured magnetotactic bacterium reveals its niche adaptation to a dynamic environment.</title>
        <authorList>
            <person name="Araujo A.C."/>
            <person name="Morillo V."/>
            <person name="Cypriano J."/>
            <person name="Teixeira L.C."/>
            <person name="Leao P."/>
            <person name="Lyra S."/>
            <person name="Almeida L.G."/>
            <person name="Bazylinski D.A."/>
            <person name="Vasconcellos A.T."/>
            <person name="Abreu F."/>
            <person name="Lins U."/>
        </authorList>
    </citation>
    <scope>NUCLEOTIDE SEQUENCE [LARGE SCALE GENOMIC DNA]</scope>
    <source>
        <strain evidence="6 7">IT-1</strain>
    </source>
</reference>